<keyword evidence="3" id="KW-1185">Reference proteome</keyword>
<dbReference type="AlphaFoldDB" id="A0AAV0D498"/>
<sequence>MWTDLLQWIGKIFNTLSKEKSCRFVMLLWGLWKNINDTVWNGNCGSTRGVKCMAEALLMGWQASQEKGRKGVVHVPSQGVVRWTSYRGNLSNLNLKEFTLMLCLFIGFFFYVFGLFSLL</sequence>
<gene>
    <name evidence="2" type="ORF">CEPIT_LOCUS12125</name>
</gene>
<reference evidence="2" key="1">
    <citation type="submission" date="2022-07" db="EMBL/GenBank/DDBJ databases">
        <authorList>
            <person name="Macas J."/>
            <person name="Novak P."/>
            <person name="Neumann P."/>
        </authorList>
    </citation>
    <scope>NUCLEOTIDE SEQUENCE</scope>
</reference>
<keyword evidence="1" id="KW-0812">Transmembrane</keyword>
<evidence type="ECO:0000313" key="3">
    <source>
        <dbReference type="Proteomes" id="UP001152523"/>
    </source>
</evidence>
<keyword evidence="1" id="KW-0472">Membrane</keyword>
<feature type="transmembrane region" description="Helical" evidence="1">
    <location>
        <begin position="98"/>
        <end position="118"/>
    </location>
</feature>
<proteinExistence type="predicted"/>
<protein>
    <submittedName>
        <fullName evidence="2">Uncharacterized protein</fullName>
    </submittedName>
</protein>
<evidence type="ECO:0000256" key="1">
    <source>
        <dbReference type="SAM" id="Phobius"/>
    </source>
</evidence>
<accession>A0AAV0D498</accession>
<organism evidence="2 3">
    <name type="scientific">Cuscuta epithymum</name>
    <dbReference type="NCBI Taxonomy" id="186058"/>
    <lineage>
        <taxon>Eukaryota</taxon>
        <taxon>Viridiplantae</taxon>
        <taxon>Streptophyta</taxon>
        <taxon>Embryophyta</taxon>
        <taxon>Tracheophyta</taxon>
        <taxon>Spermatophyta</taxon>
        <taxon>Magnoliopsida</taxon>
        <taxon>eudicotyledons</taxon>
        <taxon>Gunneridae</taxon>
        <taxon>Pentapetalae</taxon>
        <taxon>asterids</taxon>
        <taxon>lamiids</taxon>
        <taxon>Solanales</taxon>
        <taxon>Convolvulaceae</taxon>
        <taxon>Cuscuteae</taxon>
        <taxon>Cuscuta</taxon>
        <taxon>Cuscuta subgen. Cuscuta</taxon>
    </lineage>
</organism>
<dbReference type="Proteomes" id="UP001152523">
    <property type="component" value="Unassembled WGS sequence"/>
</dbReference>
<evidence type="ECO:0000313" key="2">
    <source>
        <dbReference type="EMBL" id="CAH9092503.1"/>
    </source>
</evidence>
<dbReference type="EMBL" id="CAMAPF010000073">
    <property type="protein sequence ID" value="CAH9092503.1"/>
    <property type="molecule type" value="Genomic_DNA"/>
</dbReference>
<keyword evidence="1" id="KW-1133">Transmembrane helix</keyword>
<comment type="caution">
    <text evidence="2">The sequence shown here is derived from an EMBL/GenBank/DDBJ whole genome shotgun (WGS) entry which is preliminary data.</text>
</comment>
<name>A0AAV0D498_9ASTE</name>